<dbReference type="Proteomes" id="UP000660611">
    <property type="component" value="Unassembled WGS sequence"/>
</dbReference>
<proteinExistence type="predicted"/>
<keyword evidence="2" id="KW-1185">Reference proteome</keyword>
<dbReference type="SUPFAM" id="SSF53474">
    <property type="entry name" value="alpha/beta-Hydrolases"/>
    <property type="match status" value="1"/>
</dbReference>
<evidence type="ECO:0000313" key="1">
    <source>
        <dbReference type="EMBL" id="GIG49920.1"/>
    </source>
</evidence>
<dbReference type="Gene3D" id="3.40.50.1820">
    <property type="entry name" value="alpha/beta hydrolase"/>
    <property type="match status" value="1"/>
</dbReference>
<dbReference type="AlphaFoldDB" id="A0A919PS74"/>
<gene>
    <name evidence="1" type="ORF">Dsi01nite_079610</name>
</gene>
<reference evidence="1" key="1">
    <citation type="submission" date="2021-01" db="EMBL/GenBank/DDBJ databases">
        <title>Whole genome shotgun sequence of Dactylosporangium siamense NBRC 106093.</title>
        <authorList>
            <person name="Komaki H."/>
            <person name="Tamura T."/>
        </authorList>
    </citation>
    <scope>NUCLEOTIDE SEQUENCE</scope>
    <source>
        <strain evidence="1">NBRC 106093</strain>
    </source>
</reference>
<organism evidence="1 2">
    <name type="scientific">Dactylosporangium siamense</name>
    <dbReference type="NCBI Taxonomy" id="685454"/>
    <lineage>
        <taxon>Bacteria</taxon>
        <taxon>Bacillati</taxon>
        <taxon>Actinomycetota</taxon>
        <taxon>Actinomycetes</taxon>
        <taxon>Micromonosporales</taxon>
        <taxon>Micromonosporaceae</taxon>
        <taxon>Dactylosporangium</taxon>
    </lineage>
</organism>
<dbReference type="EMBL" id="BONQ01000126">
    <property type="protein sequence ID" value="GIG49920.1"/>
    <property type="molecule type" value="Genomic_DNA"/>
</dbReference>
<evidence type="ECO:0000313" key="2">
    <source>
        <dbReference type="Proteomes" id="UP000660611"/>
    </source>
</evidence>
<sequence length="373" mass="41034">MREVRERVAQLPHLGRLSGCFWGEQHGARLSAGLSVPEYDRSRGGRRDADEETIARWAVLYTDPWYELRLLRSAWKAAGELPPDVDPPAELLRVQLDGFVASPDLRARLARAELDASFDAALAALRAAPEFDEAVRTADDDMSEHRQAIARALIAFTLADAQARFEQAGPTVDGHTRDELVELLTDELYGYTRGIGDWLARPFKGVAAWATTRLVERRRGAISDLAAPAAGDILLYQARGGDIRAAIRQAVADTRAARVTILAHSLGGIAAVDLLVAEPIAEVDRLVTVGSQASFLYEIGALVSLRAPDPLPDHFPAWLNIYDPRDFLSYVGAGVFPGRVEDQEVDNVQPFPQSHSAYWSNRYVWEAVGAFVR</sequence>
<accession>A0A919PS74</accession>
<name>A0A919PS74_9ACTN</name>
<dbReference type="InterPro" id="IPR029058">
    <property type="entry name" value="AB_hydrolase_fold"/>
</dbReference>
<evidence type="ECO:0008006" key="3">
    <source>
        <dbReference type="Google" id="ProtNLM"/>
    </source>
</evidence>
<protein>
    <recommendedName>
        <fullName evidence="3">Alpha/beta hydrolase</fullName>
    </recommendedName>
</protein>
<comment type="caution">
    <text evidence="1">The sequence shown here is derived from an EMBL/GenBank/DDBJ whole genome shotgun (WGS) entry which is preliminary data.</text>
</comment>